<keyword evidence="2 5" id="KW-0812">Transmembrane</keyword>
<dbReference type="Gene3D" id="1.20.1510.10">
    <property type="entry name" value="Cation efflux protein transmembrane domain"/>
    <property type="match status" value="1"/>
</dbReference>
<dbReference type="AlphaFoldDB" id="A0A328B877"/>
<dbReference type="SUPFAM" id="SSF161111">
    <property type="entry name" value="Cation efflux protein transmembrane domain-like"/>
    <property type="match status" value="1"/>
</dbReference>
<protein>
    <submittedName>
        <fullName evidence="7">Cation transporter</fullName>
    </submittedName>
</protein>
<evidence type="ECO:0000259" key="6">
    <source>
        <dbReference type="Pfam" id="PF01545"/>
    </source>
</evidence>
<dbReference type="Pfam" id="PF01545">
    <property type="entry name" value="Cation_efflux"/>
    <property type="match status" value="1"/>
</dbReference>
<proteinExistence type="predicted"/>
<dbReference type="Proteomes" id="UP000249524">
    <property type="component" value="Unassembled WGS sequence"/>
</dbReference>
<sequence>MSSCSSSETPAATGCCGHDVAFDGASPAYRRILAAVIGINLVGFAGVGVGAWMAGSASLAANTLDFAADAATYGLSLWAIGRSVQARSGAALIKSASLAVMALSILGFAIWRAAAGVAPEGMAISGLGLFGAAANLLAALLLLRYREGDANVRSVWLCTRNDLVQCLAVAATGVAVTLTGSRWPDLVVGVLLAAVFLRSAWQITSQALAERRAELERDLVTHSPAR</sequence>
<evidence type="ECO:0000313" key="8">
    <source>
        <dbReference type="Proteomes" id="UP000249524"/>
    </source>
</evidence>
<comment type="caution">
    <text evidence="7">The sequence shown here is derived from an EMBL/GenBank/DDBJ whole genome shotgun (WGS) entry which is preliminary data.</text>
</comment>
<dbReference type="GO" id="GO:0008324">
    <property type="term" value="F:monoatomic cation transmembrane transporter activity"/>
    <property type="evidence" value="ECO:0007669"/>
    <property type="project" value="InterPro"/>
</dbReference>
<comment type="subcellular location">
    <subcellularLocation>
        <location evidence="1">Membrane</location>
        <topology evidence="1">Multi-pass membrane protein</topology>
    </subcellularLocation>
</comment>
<feature type="transmembrane region" description="Helical" evidence="5">
    <location>
        <begin position="32"/>
        <end position="53"/>
    </location>
</feature>
<accession>A0A328B877</accession>
<gene>
    <name evidence="7" type="ORF">DJ019_17880</name>
</gene>
<dbReference type="InterPro" id="IPR027469">
    <property type="entry name" value="Cation_efflux_TMD_sf"/>
</dbReference>
<evidence type="ECO:0000313" key="7">
    <source>
        <dbReference type="EMBL" id="RAK63137.1"/>
    </source>
</evidence>
<keyword evidence="3 5" id="KW-1133">Transmembrane helix</keyword>
<dbReference type="InterPro" id="IPR058533">
    <property type="entry name" value="Cation_efflux_TM"/>
</dbReference>
<evidence type="ECO:0000256" key="5">
    <source>
        <dbReference type="SAM" id="Phobius"/>
    </source>
</evidence>
<feature type="transmembrane region" description="Helical" evidence="5">
    <location>
        <begin position="123"/>
        <end position="143"/>
    </location>
</feature>
<name>A0A328B877_9CAUL</name>
<evidence type="ECO:0000256" key="1">
    <source>
        <dbReference type="ARBA" id="ARBA00004141"/>
    </source>
</evidence>
<evidence type="ECO:0000256" key="3">
    <source>
        <dbReference type="ARBA" id="ARBA00022989"/>
    </source>
</evidence>
<dbReference type="EMBL" id="QFYS01000009">
    <property type="protein sequence ID" value="RAK63137.1"/>
    <property type="molecule type" value="Genomic_DNA"/>
</dbReference>
<dbReference type="OrthoDB" id="9799649at2"/>
<dbReference type="RefSeq" id="WP_111277578.1">
    <property type="nucleotide sequence ID" value="NZ_QFYS01000009.1"/>
</dbReference>
<reference evidence="7 8" key="1">
    <citation type="submission" date="2018-05" db="EMBL/GenBank/DDBJ databases">
        <authorList>
            <person name="Lanie J.A."/>
            <person name="Ng W.-L."/>
            <person name="Kazmierczak K.M."/>
            <person name="Andrzejewski T.M."/>
            <person name="Davidsen T.M."/>
            <person name="Wayne K.J."/>
            <person name="Tettelin H."/>
            <person name="Glass J.I."/>
            <person name="Rusch D."/>
            <person name="Podicherti R."/>
            <person name="Tsui H.-C.T."/>
            <person name="Winkler M.E."/>
        </authorList>
    </citation>
    <scope>NUCLEOTIDE SEQUENCE [LARGE SCALE GENOMIC DNA]</scope>
    <source>
        <strain evidence="7 8">BUT-10</strain>
    </source>
</reference>
<dbReference type="GO" id="GO:0016020">
    <property type="term" value="C:membrane"/>
    <property type="evidence" value="ECO:0007669"/>
    <property type="project" value="UniProtKB-SubCell"/>
</dbReference>
<feature type="transmembrane region" description="Helical" evidence="5">
    <location>
        <begin position="92"/>
        <end position="111"/>
    </location>
</feature>
<organism evidence="7 8">
    <name type="scientific">Phenylobacterium kunshanense</name>
    <dbReference type="NCBI Taxonomy" id="1445034"/>
    <lineage>
        <taxon>Bacteria</taxon>
        <taxon>Pseudomonadati</taxon>
        <taxon>Pseudomonadota</taxon>
        <taxon>Alphaproteobacteria</taxon>
        <taxon>Caulobacterales</taxon>
        <taxon>Caulobacteraceae</taxon>
        <taxon>Phenylobacterium</taxon>
    </lineage>
</organism>
<keyword evidence="4 5" id="KW-0472">Membrane</keyword>
<evidence type="ECO:0000256" key="2">
    <source>
        <dbReference type="ARBA" id="ARBA00022692"/>
    </source>
</evidence>
<evidence type="ECO:0000256" key="4">
    <source>
        <dbReference type="ARBA" id="ARBA00023136"/>
    </source>
</evidence>
<feature type="domain" description="Cation efflux protein transmembrane" evidence="6">
    <location>
        <begin position="35"/>
        <end position="208"/>
    </location>
</feature>
<keyword evidence="8" id="KW-1185">Reference proteome</keyword>